<dbReference type="InterPro" id="IPR038770">
    <property type="entry name" value="Na+/solute_symporter_sf"/>
</dbReference>
<feature type="transmembrane region" description="Helical" evidence="7">
    <location>
        <begin position="88"/>
        <end position="108"/>
    </location>
</feature>
<dbReference type="GO" id="GO:0006813">
    <property type="term" value="P:potassium ion transport"/>
    <property type="evidence" value="ECO:0007669"/>
    <property type="project" value="InterPro"/>
</dbReference>
<feature type="transmembrane region" description="Helical" evidence="7">
    <location>
        <begin position="6"/>
        <end position="26"/>
    </location>
</feature>
<keyword evidence="3" id="KW-0813">Transport</keyword>
<feature type="transmembrane region" description="Helical" evidence="7">
    <location>
        <begin position="248"/>
        <end position="267"/>
    </location>
</feature>
<feature type="transmembrane region" description="Helical" evidence="7">
    <location>
        <begin position="331"/>
        <end position="349"/>
    </location>
</feature>
<proteinExistence type="inferred from homology"/>
<feature type="transmembrane region" description="Helical" evidence="7">
    <location>
        <begin position="276"/>
        <end position="295"/>
    </location>
</feature>
<comment type="subcellular location">
    <subcellularLocation>
        <location evidence="1">Membrane</location>
        <topology evidence="1">Multi-pass membrane protein</topology>
    </subcellularLocation>
</comment>
<evidence type="ECO:0000256" key="4">
    <source>
        <dbReference type="ARBA" id="ARBA00022692"/>
    </source>
</evidence>
<dbReference type="EMBL" id="LCOY01000015">
    <property type="protein sequence ID" value="KKU87967.1"/>
    <property type="molecule type" value="Genomic_DNA"/>
</dbReference>
<dbReference type="GO" id="GO:1902600">
    <property type="term" value="P:proton transmembrane transport"/>
    <property type="evidence" value="ECO:0007669"/>
    <property type="project" value="InterPro"/>
</dbReference>
<feature type="transmembrane region" description="Helical" evidence="7">
    <location>
        <begin position="114"/>
        <end position="137"/>
    </location>
</feature>
<evidence type="ECO:0000256" key="6">
    <source>
        <dbReference type="ARBA" id="ARBA00023136"/>
    </source>
</evidence>
<feature type="domain" description="RCK N-terminal" evidence="8">
    <location>
        <begin position="417"/>
        <end position="533"/>
    </location>
</feature>
<feature type="transmembrane region" description="Helical" evidence="7">
    <location>
        <begin position="361"/>
        <end position="380"/>
    </location>
</feature>
<organism evidence="9 10">
    <name type="scientific">Candidatus Gottesmanbacteria bacterium GW2011_GWA2_47_9</name>
    <dbReference type="NCBI Taxonomy" id="1618445"/>
    <lineage>
        <taxon>Bacteria</taxon>
        <taxon>Candidatus Gottesmaniibacteriota</taxon>
    </lineage>
</organism>
<dbReference type="SUPFAM" id="SSF51735">
    <property type="entry name" value="NAD(P)-binding Rossmann-fold domains"/>
    <property type="match status" value="1"/>
</dbReference>
<accession>A0A0G1U1J1</accession>
<gene>
    <name evidence="9" type="ORF">UY16_C0015G0005</name>
</gene>
<keyword evidence="5 7" id="KW-1133">Transmembrane helix</keyword>
<feature type="transmembrane region" description="Helical" evidence="7">
    <location>
        <begin position="57"/>
        <end position="76"/>
    </location>
</feature>
<dbReference type="Proteomes" id="UP000034739">
    <property type="component" value="Unassembled WGS sequence"/>
</dbReference>
<dbReference type="Pfam" id="PF00999">
    <property type="entry name" value="Na_H_Exchanger"/>
    <property type="match status" value="1"/>
</dbReference>
<dbReference type="GO" id="GO:0016020">
    <property type="term" value="C:membrane"/>
    <property type="evidence" value="ECO:0007669"/>
    <property type="project" value="UniProtKB-SubCell"/>
</dbReference>
<evidence type="ECO:0000256" key="1">
    <source>
        <dbReference type="ARBA" id="ARBA00004141"/>
    </source>
</evidence>
<dbReference type="PANTHER" id="PTHR42751">
    <property type="entry name" value="SODIUM/HYDROGEN EXCHANGER FAMILY/TRKA DOMAIN PROTEIN"/>
    <property type="match status" value="1"/>
</dbReference>
<evidence type="ECO:0000259" key="8">
    <source>
        <dbReference type="PROSITE" id="PS51201"/>
    </source>
</evidence>
<dbReference type="PROSITE" id="PS51201">
    <property type="entry name" value="RCK_N"/>
    <property type="match status" value="1"/>
</dbReference>
<evidence type="ECO:0000256" key="5">
    <source>
        <dbReference type="ARBA" id="ARBA00022989"/>
    </source>
</evidence>
<feature type="transmembrane region" description="Helical" evidence="7">
    <location>
        <begin position="301"/>
        <end position="319"/>
    </location>
</feature>
<dbReference type="Gene3D" id="3.40.50.720">
    <property type="entry name" value="NAD(P)-binding Rossmann-like Domain"/>
    <property type="match status" value="1"/>
</dbReference>
<feature type="transmembrane region" description="Helical" evidence="7">
    <location>
        <begin position="149"/>
        <end position="172"/>
    </location>
</feature>
<evidence type="ECO:0000256" key="2">
    <source>
        <dbReference type="ARBA" id="ARBA00005551"/>
    </source>
</evidence>
<name>A0A0G1U1J1_9BACT</name>
<feature type="transmembrane region" description="Helical" evidence="7">
    <location>
        <begin position="178"/>
        <end position="203"/>
    </location>
</feature>
<reference evidence="9 10" key="1">
    <citation type="journal article" date="2015" name="Nature">
        <title>rRNA introns, odd ribosomes, and small enigmatic genomes across a large radiation of phyla.</title>
        <authorList>
            <person name="Brown C.T."/>
            <person name="Hug L.A."/>
            <person name="Thomas B.C."/>
            <person name="Sharon I."/>
            <person name="Castelle C.J."/>
            <person name="Singh A."/>
            <person name="Wilkins M.J."/>
            <person name="Williams K.H."/>
            <person name="Banfield J.F."/>
        </authorList>
    </citation>
    <scope>NUCLEOTIDE SEQUENCE [LARGE SCALE GENOMIC DNA]</scope>
</reference>
<dbReference type="InterPro" id="IPR003148">
    <property type="entry name" value="RCK_N"/>
</dbReference>
<comment type="similarity">
    <text evidence="2">Belongs to the monovalent cation:proton antiporter 2 (CPA2) transporter (TC 2.A.37) family.</text>
</comment>
<comment type="caution">
    <text evidence="9">The sequence shown here is derived from an EMBL/GenBank/DDBJ whole genome shotgun (WGS) entry which is preliminary data.</text>
</comment>
<evidence type="ECO:0000313" key="9">
    <source>
        <dbReference type="EMBL" id="KKU87967.1"/>
    </source>
</evidence>
<dbReference type="Gene3D" id="1.20.1530.20">
    <property type="match status" value="1"/>
</dbReference>
<evidence type="ECO:0000256" key="7">
    <source>
        <dbReference type="SAM" id="Phobius"/>
    </source>
</evidence>
<evidence type="ECO:0000256" key="3">
    <source>
        <dbReference type="ARBA" id="ARBA00022448"/>
    </source>
</evidence>
<dbReference type="PANTHER" id="PTHR42751:SF3">
    <property type="entry name" value="SODIUM_GLUTAMATE SYMPORTER"/>
    <property type="match status" value="1"/>
</dbReference>
<sequence length="572" mass="61469">MDFHSFSLISTLVLVFGAAMAGGLLAKQLKLPTIVGYIGAGIVFGNVGSMLADRTFLRIIGDIGVTLLLFTLGVEFSFHRLRRVLGSIVWAAILQIIVCTFVFLILFIGFGMPVVAAAFIAVATALSSTALVVKVLSEKGELETVPGEVATAWCIVQDLAMVPIMILLPSLVGKEGTTLMGTLSTVGISIARSVVILGVLVLVGRRWVPKMLNTIAVMQSRELFLIAVVAIVMLAGVGAYTLGLPAALGAFVAGLLIAETSQNHAIFAEIRPLRDLFVVVFFVVIGMMLSAGALLAQIGPIAGATAAVFVVKLIVIYGLSRYLGYHRRVAFLTATALIPMSEFGFILAQEGFSRGVLSQNHYVFLTGVTFGTILLGAPILGRGHSAYLWVTTVFGNYWPRIFPEKNIARQPEQYPIRDHVVICGYGRVGKYIGRALEMASIPFVVVEYNQAVVAGLKERGIPVVYGDPADRDVLDFAQVDQARAIVIAIPDRHTQEMIIAHAATLNRRIKIICRSHQEADVRHLKSLGVTIVVQPEFEGAIAIVSRILGDFGVPADEVSGKISRLKIEHGLG</sequence>
<feature type="transmembrane region" description="Helical" evidence="7">
    <location>
        <begin position="33"/>
        <end position="51"/>
    </location>
</feature>
<dbReference type="InterPro" id="IPR036291">
    <property type="entry name" value="NAD(P)-bd_dom_sf"/>
</dbReference>
<keyword evidence="4 7" id="KW-0812">Transmembrane</keyword>
<protein>
    <submittedName>
        <fullName evidence="9">Sodium/hydrogen exchanger</fullName>
    </submittedName>
</protein>
<dbReference type="InterPro" id="IPR006153">
    <property type="entry name" value="Cation/H_exchanger_TM"/>
</dbReference>
<dbReference type="Pfam" id="PF02254">
    <property type="entry name" value="TrkA_N"/>
    <property type="match status" value="1"/>
</dbReference>
<keyword evidence="6 7" id="KW-0472">Membrane</keyword>
<dbReference type="GO" id="GO:0015297">
    <property type="term" value="F:antiporter activity"/>
    <property type="evidence" value="ECO:0007669"/>
    <property type="project" value="InterPro"/>
</dbReference>
<evidence type="ECO:0000313" key="10">
    <source>
        <dbReference type="Proteomes" id="UP000034739"/>
    </source>
</evidence>
<dbReference type="AlphaFoldDB" id="A0A0G1U1J1"/>
<feature type="transmembrane region" description="Helical" evidence="7">
    <location>
        <begin position="223"/>
        <end position="242"/>
    </location>
</feature>